<gene>
    <name evidence="1" type="ORF">RchiOBHm_Chr1g0349001</name>
</gene>
<keyword evidence="2" id="KW-1185">Reference proteome</keyword>
<evidence type="ECO:0000313" key="1">
    <source>
        <dbReference type="EMBL" id="PRQ57498.1"/>
    </source>
</evidence>
<sequence>MKGRYLADQPWSALAAQNQYGHDMCPISLYLPIPKCCLSLLSLPNVITTVLWVPLFC</sequence>
<dbReference type="Gramene" id="PRQ57498">
    <property type="protein sequence ID" value="PRQ57498"/>
    <property type="gene ID" value="RchiOBHm_Chr1g0349001"/>
</dbReference>
<name>A0A2P6SFP5_ROSCH</name>
<protein>
    <submittedName>
        <fullName evidence="1">Uncharacterized protein</fullName>
    </submittedName>
</protein>
<reference evidence="1 2" key="1">
    <citation type="journal article" date="2018" name="Nat. Genet.">
        <title>The Rosa genome provides new insights in the design of modern roses.</title>
        <authorList>
            <person name="Bendahmane M."/>
        </authorList>
    </citation>
    <scope>NUCLEOTIDE SEQUENCE [LARGE SCALE GENOMIC DNA]</scope>
    <source>
        <strain evidence="2">cv. Old Blush</strain>
    </source>
</reference>
<dbReference type="EMBL" id="PDCK01000039">
    <property type="protein sequence ID" value="PRQ57498.1"/>
    <property type="molecule type" value="Genomic_DNA"/>
</dbReference>
<organism evidence="1 2">
    <name type="scientific">Rosa chinensis</name>
    <name type="common">China rose</name>
    <dbReference type="NCBI Taxonomy" id="74649"/>
    <lineage>
        <taxon>Eukaryota</taxon>
        <taxon>Viridiplantae</taxon>
        <taxon>Streptophyta</taxon>
        <taxon>Embryophyta</taxon>
        <taxon>Tracheophyta</taxon>
        <taxon>Spermatophyta</taxon>
        <taxon>Magnoliopsida</taxon>
        <taxon>eudicotyledons</taxon>
        <taxon>Gunneridae</taxon>
        <taxon>Pentapetalae</taxon>
        <taxon>rosids</taxon>
        <taxon>fabids</taxon>
        <taxon>Rosales</taxon>
        <taxon>Rosaceae</taxon>
        <taxon>Rosoideae</taxon>
        <taxon>Rosoideae incertae sedis</taxon>
        <taxon>Rosa</taxon>
    </lineage>
</organism>
<comment type="caution">
    <text evidence="1">The sequence shown here is derived from an EMBL/GenBank/DDBJ whole genome shotgun (WGS) entry which is preliminary data.</text>
</comment>
<accession>A0A2P6SFP5</accession>
<dbReference type="AlphaFoldDB" id="A0A2P6SFP5"/>
<evidence type="ECO:0000313" key="2">
    <source>
        <dbReference type="Proteomes" id="UP000238479"/>
    </source>
</evidence>
<dbReference type="Proteomes" id="UP000238479">
    <property type="component" value="Chromosome 1"/>
</dbReference>
<proteinExistence type="predicted"/>